<organism evidence="1 2">
    <name type="scientific">Campylobacter gracilis RM3268</name>
    <dbReference type="NCBI Taxonomy" id="553220"/>
    <lineage>
        <taxon>Bacteria</taxon>
        <taxon>Pseudomonadati</taxon>
        <taxon>Campylobacterota</taxon>
        <taxon>Epsilonproteobacteria</taxon>
        <taxon>Campylobacterales</taxon>
        <taxon>Campylobacteraceae</taxon>
        <taxon>Campylobacter</taxon>
    </lineage>
</organism>
<name>C8PFF1_9BACT</name>
<comment type="caution">
    <text evidence="1">The sequence shown here is derived from an EMBL/GenBank/DDBJ whole genome shotgun (WGS) entry which is preliminary data.</text>
</comment>
<evidence type="ECO:0000313" key="1">
    <source>
        <dbReference type="EMBL" id="EEV18417.1"/>
    </source>
</evidence>
<protein>
    <submittedName>
        <fullName evidence="1">Uncharacterized protein</fullName>
    </submittedName>
</protein>
<dbReference type="eggNOG" id="ENOG503056M">
    <property type="taxonomic scope" value="Bacteria"/>
</dbReference>
<dbReference type="Proteomes" id="UP000005709">
    <property type="component" value="Unassembled WGS sequence"/>
</dbReference>
<sequence length="103" mass="11863">MTTTRGEKCELWVENALKTDYIFEKISPTLVRNLARLDDRALRLGIFVMICDLASGMKQMPTKIHKIRLAAELVRDGAKFKRVRELTGVSKSTYYKMKRIING</sequence>
<dbReference type="AlphaFoldDB" id="C8PFF1"/>
<reference evidence="1 2" key="1">
    <citation type="submission" date="2009-07" db="EMBL/GenBank/DDBJ databases">
        <authorList>
            <person name="Madupu R."/>
            <person name="Sebastian Y."/>
            <person name="Durkin A.S."/>
            <person name="Torralba M."/>
            <person name="Methe B."/>
            <person name="Sutton G.G."/>
            <person name="Strausberg R.L."/>
            <person name="Nelson K.E."/>
        </authorList>
    </citation>
    <scope>NUCLEOTIDE SEQUENCE [LARGE SCALE GENOMIC DNA]</scope>
    <source>
        <strain evidence="1 2">RM3268</strain>
    </source>
</reference>
<dbReference type="RefSeq" id="WP_005869965.1">
    <property type="nucleotide sequence ID" value="NZ_ACYG01000014.1"/>
</dbReference>
<evidence type="ECO:0000313" key="2">
    <source>
        <dbReference type="Proteomes" id="UP000005709"/>
    </source>
</evidence>
<proteinExistence type="predicted"/>
<gene>
    <name evidence="1" type="ORF">CAMGR0001_2108</name>
</gene>
<dbReference type="STRING" id="824.CGRAC_0213"/>
<dbReference type="EMBL" id="ACYG01000014">
    <property type="protein sequence ID" value="EEV18417.1"/>
    <property type="molecule type" value="Genomic_DNA"/>
</dbReference>
<keyword evidence="2" id="KW-1185">Reference proteome</keyword>
<accession>C8PFF1</accession>